<comment type="caution">
    <text evidence="1">The sequence shown here is derived from an EMBL/GenBank/DDBJ whole genome shotgun (WGS) entry which is preliminary data.</text>
</comment>
<dbReference type="Proteomes" id="UP000789901">
    <property type="component" value="Unassembled WGS sequence"/>
</dbReference>
<feature type="non-terminal residue" evidence="1">
    <location>
        <position position="1"/>
    </location>
</feature>
<reference evidence="1 2" key="1">
    <citation type="submission" date="2021-06" db="EMBL/GenBank/DDBJ databases">
        <authorList>
            <person name="Kallberg Y."/>
            <person name="Tangrot J."/>
            <person name="Rosling A."/>
        </authorList>
    </citation>
    <scope>NUCLEOTIDE SEQUENCE [LARGE SCALE GENOMIC DNA]</scope>
    <source>
        <strain evidence="1 2">120-4 pot B 10/14</strain>
    </source>
</reference>
<evidence type="ECO:0000313" key="1">
    <source>
        <dbReference type="EMBL" id="CAG8831967.1"/>
    </source>
</evidence>
<name>A0ABN7WGU1_GIGMA</name>
<sequence>PYNPAELCEFLKLNESNLKIPGPINRSNEDAFGGSKLSSINSDFQNLTVSFSDFQTCPP</sequence>
<proteinExistence type="predicted"/>
<dbReference type="EMBL" id="CAJVQB010044523">
    <property type="protein sequence ID" value="CAG8831967.1"/>
    <property type="molecule type" value="Genomic_DNA"/>
</dbReference>
<keyword evidence="2" id="KW-1185">Reference proteome</keyword>
<gene>
    <name evidence="1" type="ORF">GMARGA_LOCUS30858</name>
</gene>
<protein>
    <submittedName>
        <fullName evidence="1">3907_t:CDS:1</fullName>
    </submittedName>
</protein>
<accession>A0ABN7WGU1</accession>
<organism evidence="1 2">
    <name type="scientific">Gigaspora margarita</name>
    <dbReference type="NCBI Taxonomy" id="4874"/>
    <lineage>
        <taxon>Eukaryota</taxon>
        <taxon>Fungi</taxon>
        <taxon>Fungi incertae sedis</taxon>
        <taxon>Mucoromycota</taxon>
        <taxon>Glomeromycotina</taxon>
        <taxon>Glomeromycetes</taxon>
        <taxon>Diversisporales</taxon>
        <taxon>Gigasporaceae</taxon>
        <taxon>Gigaspora</taxon>
    </lineage>
</organism>
<feature type="non-terminal residue" evidence="1">
    <location>
        <position position="59"/>
    </location>
</feature>
<evidence type="ECO:0000313" key="2">
    <source>
        <dbReference type="Proteomes" id="UP000789901"/>
    </source>
</evidence>